<evidence type="ECO:0000256" key="6">
    <source>
        <dbReference type="ARBA" id="ARBA00022679"/>
    </source>
</evidence>
<protein>
    <recommendedName>
        <fullName evidence="15">Sensory/regulatory protein RpfC</fullName>
        <ecNumber evidence="3">2.7.13.3</ecNumber>
    </recommendedName>
</protein>
<dbReference type="SUPFAM" id="SSF55874">
    <property type="entry name" value="ATPase domain of HSP90 chaperone/DNA topoisomerase II/histidine kinase"/>
    <property type="match status" value="1"/>
</dbReference>
<dbReference type="FunFam" id="1.10.287.130:FF:000002">
    <property type="entry name" value="Two-component osmosensing histidine kinase"/>
    <property type="match status" value="1"/>
</dbReference>
<dbReference type="CDD" id="cd17546">
    <property type="entry name" value="REC_hyHK_CKI1_RcsC-like"/>
    <property type="match status" value="1"/>
</dbReference>
<dbReference type="Pfam" id="PF03924">
    <property type="entry name" value="CHASE"/>
    <property type="match status" value="1"/>
</dbReference>
<dbReference type="SUPFAM" id="SSF52172">
    <property type="entry name" value="CheY-like"/>
    <property type="match status" value="1"/>
</dbReference>
<feature type="transmembrane region" description="Helical" evidence="18">
    <location>
        <begin position="119"/>
        <end position="145"/>
    </location>
</feature>
<dbReference type="Pfam" id="PF00072">
    <property type="entry name" value="Response_reg"/>
    <property type="match status" value="1"/>
</dbReference>
<name>A0A9E8HPQ4_9ALTE</name>
<evidence type="ECO:0000256" key="18">
    <source>
        <dbReference type="SAM" id="Phobius"/>
    </source>
</evidence>
<gene>
    <name evidence="22" type="ORF">NNL22_10955</name>
</gene>
<evidence type="ECO:0000256" key="7">
    <source>
        <dbReference type="ARBA" id="ARBA00022692"/>
    </source>
</evidence>
<proteinExistence type="predicted"/>
<dbReference type="PROSITE" id="PS50839">
    <property type="entry name" value="CHASE"/>
    <property type="match status" value="1"/>
</dbReference>
<dbReference type="Gene3D" id="1.10.287.130">
    <property type="match status" value="1"/>
</dbReference>
<dbReference type="GO" id="GO:0005886">
    <property type="term" value="C:plasma membrane"/>
    <property type="evidence" value="ECO:0007669"/>
    <property type="project" value="UniProtKB-SubCell"/>
</dbReference>
<dbReference type="InterPro" id="IPR003661">
    <property type="entry name" value="HisK_dim/P_dom"/>
</dbReference>
<evidence type="ECO:0000259" key="19">
    <source>
        <dbReference type="PROSITE" id="PS50109"/>
    </source>
</evidence>
<dbReference type="SMART" id="SM00387">
    <property type="entry name" value="HATPase_c"/>
    <property type="match status" value="1"/>
</dbReference>
<keyword evidence="11 18" id="KW-1133">Transmembrane helix</keyword>
<dbReference type="RefSeq" id="WP_251809700.1">
    <property type="nucleotide sequence ID" value="NZ_CP101527.1"/>
</dbReference>
<evidence type="ECO:0000256" key="16">
    <source>
        <dbReference type="PROSITE-ProRule" id="PRU00169"/>
    </source>
</evidence>
<dbReference type="GO" id="GO:0000155">
    <property type="term" value="F:phosphorelay sensor kinase activity"/>
    <property type="evidence" value="ECO:0007669"/>
    <property type="project" value="InterPro"/>
</dbReference>
<comment type="subunit">
    <text evidence="14">At low DSF concentrations, interacts with RpfF.</text>
</comment>
<evidence type="ECO:0000256" key="3">
    <source>
        <dbReference type="ARBA" id="ARBA00012438"/>
    </source>
</evidence>
<dbReference type="InterPro" id="IPR011006">
    <property type="entry name" value="CheY-like_superfamily"/>
</dbReference>
<evidence type="ECO:0000256" key="14">
    <source>
        <dbReference type="ARBA" id="ARBA00064003"/>
    </source>
</evidence>
<reference evidence="22" key="1">
    <citation type="submission" date="2022-07" db="EMBL/GenBank/DDBJ databases">
        <title>Alkalimarinus sp. nov., isolated from gut of a Alitta virens.</title>
        <authorList>
            <person name="Yang A.I."/>
            <person name="Shin N.-R."/>
        </authorList>
    </citation>
    <scope>NUCLEOTIDE SEQUENCE</scope>
    <source>
        <strain evidence="22">FA028</strain>
    </source>
</reference>
<evidence type="ECO:0000256" key="5">
    <source>
        <dbReference type="ARBA" id="ARBA00022553"/>
    </source>
</evidence>
<evidence type="ECO:0000259" key="20">
    <source>
        <dbReference type="PROSITE" id="PS50110"/>
    </source>
</evidence>
<dbReference type="InterPro" id="IPR006189">
    <property type="entry name" value="CHASE_dom"/>
</dbReference>
<feature type="coiled-coil region" evidence="17">
    <location>
        <begin position="516"/>
        <end position="550"/>
    </location>
</feature>
<dbReference type="Pfam" id="PF02518">
    <property type="entry name" value="HATPase_c"/>
    <property type="match status" value="1"/>
</dbReference>
<evidence type="ECO:0000256" key="15">
    <source>
        <dbReference type="ARBA" id="ARBA00068150"/>
    </source>
</evidence>
<keyword evidence="5 16" id="KW-0597">Phosphoprotein</keyword>
<dbReference type="SUPFAM" id="SSF47384">
    <property type="entry name" value="Homodimeric domain of signal transducing histidine kinase"/>
    <property type="match status" value="1"/>
</dbReference>
<dbReference type="InterPro" id="IPR007895">
    <property type="entry name" value="MASE1"/>
</dbReference>
<dbReference type="EMBL" id="CP101527">
    <property type="protein sequence ID" value="UZW73559.1"/>
    <property type="molecule type" value="Genomic_DNA"/>
</dbReference>
<dbReference type="InterPro" id="IPR036890">
    <property type="entry name" value="HATPase_C_sf"/>
</dbReference>
<keyword evidence="12" id="KW-0902">Two-component regulatory system</keyword>
<dbReference type="Gene3D" id="3.30.565.10">
    <property type="entry name" value="Histidine kinase-like ATPase, C-terminal domain"/>
    <property type="match status" value="1"/>
</dbReference>
<evidence type="ECO:0000256" key="12">
    <source>
        <dbReference type="ARBA" id="ARBA00023012"/>
    </source>
</evidence>
<feature type="transmembrane region" description="Helical" evidence="18">
    <location>
        <begin position="7"/>
        <end position="24"/>
    </location>
</feature>
<dbReference type="PANTHER" id="PTHR45339">
    <property type="entry name" value="HYBRID SIGNAL TRANSDUCTION HISTIDINE KINASE J"/>
    <property type="match status" value="1"/>
</dbReference>
<keyword evidence="10" id="KW-0067">ATP-binding</keyword>
<dbReference type="SMART" id="SM00448">
    <property type="entry name" value="REC"/>
    <property type="match status" value="1"/>
</dbReference>
<dbReference type="PROSITE" id="PS50109">
    <property type="entry name" value="HIS_KIN"/>
    <property type="match status" value="1"/>
</dbReference>
<feature type="domain" description="Histidine kinase" evidence="19">
    <location>
        <begin position="550"/>
        <end position="771"/>
    </location>
</feature>
<dbReference type="InterPro" id="IPR004358">
    <property type="entry name" value="Sig_transdc_His_kin-like_C"/>
</dbReference>
<organism evidence="22 23">
    <name type="scientific">Alkalimarinus sediminis</name>
    <dbReference type="NCBI Taxonomy" id="1632866"/>
    <lineage>
        <taxon>Bacteria</taxon>
        <taxon>Pseudomonadati</taxon>
        <taxon>Pseudomonadota</taxon>
        <taxon>Gammaproteobacteria</taxon>
        <taxon>Alteromonadales</taxon>
        <taxon>Alteromonadaceae</taxon>
        <taxon>Alkalimarinus</taxon>
    </lineage>
</organism>
<accession>A0A9E8HPQ4</accession>
<dbReference type="SMART" id="SM01079">
    <property type="entry name" value="CHASE"/>
    <property type="match status" value="1"/>
</dbReference>
<dbReference type="InterPro" id="IPR001789">
    <property type="entry name" value="Sig_transdc_resp-reg_receiver"/>
</dbReference>
<dbReference type="PANTHER" id="PTHR45339:SF1">
    <property type="entry name" value="HYBRID SIGNAL TRANSDUCTION HISTIDINE KINASE J"/>
    <property type="match status" value="1"/>
</dbReference>
<dbReference type="InterPro" id="IPR036097">
    <property type="entry name" value="HisK_dim/P_sf"/>
</dbReference>
<evidence type="ECO:0000256" key="4">
    <source>
        <dbReference type="ARBA" id="ARBA00022475"/>
    </source>
</evidence>
<keyword evidence="4" id="KW-1003">Cell membrane</keyword>
<evidence type="ECO:0000256" key="9">
    <source>
        <dbReference type="ARBA" id="ARBA00022777"/>
    </source>
</evidence>
<dbReference type="InterPro" id="IPR005467">
    <property type="entry name" value="His_kinase_dom"/>
</dbReference>
<dbReference type="PROSITE" id="PS50110">
    <property type="entry name" value="RESPONSE_REGULATORY"/>
    <property type="match status" value="1"/>
</dbReference>
<evidence type="ECO:0000256" key="10">
    <source>
        <dbReference type="ARBA" id="ARBA00022840"/>
    </source>
</evidence>
<keyword evidence="7 18" id="KW-0812">Transmembrane</keyword>
<evidence type="ECO:0000313" key="23">
    <source>
        <dbReference type="Proteomes" id="UP001164472"/>
    </source>
</evidence>
<keyword evidence="9" id="KW-0418">Kinase</keyword>
<dbReference type="InterPro" id="IPR003594">
    <property type="entry name" value="HATPase_dom"/>
</dbReference>
<dbReference type="Gene3D" id="3.30.450.350">
    <property type="entry name" value="CHASE domain"/>
    <property type="match status" value="1"/>
</dbReference>
<feature type="transmembrane region" description="Helical" evidence="18">
    <location>
        <begin position="157"/>
        <end position="178"/>
    </location>
</feature>
<evidence type="ECO:0000256" key="2">
    <source>
        <dbReference type="ARBA" id="ARBA00004651"/>
    </source>
</evidence>
<dbReference type="Pfam" id="PF00512">
    <property type="entry name" value="HisKA"/>
    <property type="match status" value="1"/>
</dbReference>
<evidence type="ECO:0000256" key="11">
    <source>
        <dbReference type="ARBA" id="ARBA00022989"/>
    </source>
</evidence>
<dbReference type="Pfam" id="PF05231">
    <property type="entry name" value="MASE1"/>
    <property type="match status" value="1"/>
</dbReference>
<dbReference type="PRINTS" id="PR00344">
    <property type="entry name" value="BCTRLSENSOR"/>
</dbReference>
<dbReference type="KEGG" id="asem:NNL22_10955"/>
<feature type="modified residue" description="4-aspartylphosphate" evidence="16">
    <location>
        <position position="857"/>
    </location>
</feature>
<dbReference type="Gene3D" id="3.40.50.2300">
    <property type="match status" value="1"/>
</dbReference>
<sequence>MNTIYKILVVACAYAVAGGLGSLFSIPPEFASSIWPAAGVGLAAALTYGPRIAFIGVYLGSIIINGLIVYIDSDSLVTHSLVLPSILSLGVSLQALVGYFIISKLVTLPIRFVNQKQTLTFLIVAGPLSCMVSTVIATAAFIFTGTIPLSEIPFTAFTWWVGDTVGTLFFAPLIIVALAPKKVINKGRRLQVVLPSLIMFLIVSWFFAGSREYQHQQKNRALIESSYNLVELIERQSELTKNKLLALTAIYRGTKYVGREEFATFAAILFENDNSIQALEWVPIVSHAERVNYEFLAQNEGYSDFEFKEMSENRELVSADSRPLYYPVYYVEPYEGNEVSLGFDLGSNKERKAVLEQARDSGRQTASQPIKLVQKEKKHPGFLIVSPLYEHSGFGIPDNLKDRRDRISGFALGVFNSEEMVKSALNLAESKNIELLIEDVTDSENPIHILSTVRHLNETSNTLQVDVAGRTWQISISPNDRYNLLSRDWNSWSILIVGIILAILLQAFILLITGFNESKQEEIEQKTKDLKKARKEAEDASQAKSDFLANMSHEFRTPLNAIIGLNDLTLKTELTTTQQNYLNKVKSASRTLLHLINDTLDFSKIEAGKMELEHTPFDLNELLTKIEMLFQHAAHEKNIQFNVQKPSNVLTQLIGDPFRLEQILLNLCSNALKFTNQGSVNVSVSATPVNSSSLSLLFSISDTGIGISPEQQKKLFSSFKQADTSTTRKYGGTGLGLTISKRLIELMEGSITLQSEEGKGSTFAFAISLPSSEQPVSEPNQKQPPLAEEAGYIESLLNSDKPLLGLKLLVVEDNLVNQLIAEEVLNGFGAETVLAENGKIALEKLKREGPFAAVLMDIQMPVMDGYETTERIRENPAYKDLPIIAMTANAMSSDREQCLKAGMNDHLPKPFEPEEVARAIVKWINAN</sequence>
<keyword evidence="8" id="KW-0547">Nucleotide-binding</keyword>
<evidence type="ECO:0000313" key="22">
    <source>
        <dbReference type="EMBL" id="UZW73559.1"/>
    </source>
</evidence>
<dbReference type="GO" id="GO:0005524">
    <property type="term" value="F:ATP binding"/>
    <property type="evidence" value="ECO:0007669"/>
    <property type="project" value="UniProtKB-KW"/>
</dbReference>
<feature type="transmembrane region" description="Helical" evidence="18">
    <location>
        <begin position="83"/>
        <end position="107"/>
    </location>
</feature>
<comment type="subcellular location">
    <subcellularLocation>
        <location evidence="2">Cell membrane</location>
        <topology evidence="2">Multi-pass membrane protein</topology>
    </subcellularLocation>
</comment>
<evidence type="ECO:0000256" key="1">
    <source>
        <dbReference type="ARBA" id="ARBA00000085"/>
    </source>
</evidence>
<evidence type="ECO:0000256" key="13">
    <source>
        <dbReference type="ARBA" id="ARBA00023136"/>
    </source>
</evidence>
<feature type="transmembrane region" description="Helical" evidence="18">
    <location>
        <begin position="30"/>
        <end position="48"/>
    </location>
</feature>
<dbReference type="FunFam" id="3.30.565.10:FF:000010">
    <property type="entry name" value="Sensor histidine kinase RcsC"/>
    <property type="match status" value="1"/>
</dbReference>
<feature type="transmembrane region" description="Helical" evidence="18">
    <location>
        <begin position="190"/>
        <end position="208"/>
    </location>
</feature>
<dbReference type="InterPro" id="IPR042240">
    <property type="entry name" value="CHASE_sf"/>
</dbReference>
<dbReference type="AlphaFoldDB" id="A0A9E8HPQ4"/>
<comment type="catalytic activity">
    <reaction evidence="1">
        <text>ATP + protein L-histidine = ADP + protein N-phospho-L-histidine.</text>
        <dbReference type="EC" id="2.7.13.3"/>
    </reaction>
</comment>
<feature type="domain" description="CHASE" evidence="21">
    <location>
        <begin position="253"/>
        <end position="475"/>
    </location>
</feature>
<keyword evidence="17" id="KW-0175">Coiled coil</keyword>
<keyword evidence="6" id="KW-0808">Transferase</keyword>
<keyword evidence="13 18" id="KW-0472">Membrane</keyword>
<feature type="transmembrane region" description="Helical" evidence="18">
    <location>
        <begin position="53"/>
        <end position="71"/>
    </location>
</feature>
<feature type="domain" description="Response regulatory" evidence="20">
    <location>
        <begin position="807"/>
        <end position="924"/>
    </location>
</feature>
<dbReference type="CDD" id="cd16922">
    <property type="entry name" value="HATPase_EvgS-ArcB-TorS-like"/>
    <property type="match status" value="1"/>
</dbReference>
<evidence type="ECO:0000256" key="17">
    <source>
        <dbReference type="SAM" id="Coils"/>
    </source>
</evidence>
<evidence type="ECO:0000256" key="8">
    <source>
        <dbReference type="ARBA" id="ARBA00022741"/>
    </source>
</evidence>
<keyword evidence="23" id="KW-1185">Reference proteome</keyword>
<dbReference type="Proteomes" id="UP001164472">
    <property type="component" value="Chromosome"/>
</dbReference>
<dbReference type="CDD" id="cd00082">
    <property type="entry name" value="HisKA"/>
    <property type="match status" value="1"/>
</dbReference>
<evidence type="ECO:0000259" key="21">
    <source>
        <dbReference type="PROSITE" id="PS50839"/>
    </source>
</evidence>
<dbReference type="EC" id="2.7.13.3" evidence="3"/>
<dbReference type="SMART" id="SM00388">
    <property type="entry name" value="HisKA"/>
    <property type="match status" value="1"/>
</dbReference>